<dbReference type="HOGENOM" id="CLU_1462368_0_0_1"/>
<reference evidence="2 3" key="1">
    <citation type="submission" date="2014-04" db="EMBL/GenBank/DDBJ databases">
        <authorList>
            <consortium name="DOE Joint Genome Institute"/>
            <person name="Kuo A."/>
            <person name="Girlanda M."/>
            <person name="Perotto S."/>
            <person name="Kohler A."/>
            <person name="Nagy L.G."/>
            <person name="Floudas D."/>
            <person name="Copeland A."/>
            <person name="Barry K.W."/>
            <person name="Cichocki N."/>
            <person name="Veneault-Fourrey C."/>
            <person name="LaButti K."/>
            <person name="Lindquist E.A."/>
            <person name="Lipzen A."/>
            <person name="Lundell T."/>
            <person name="Morin E."/>
            <person name="Murat C."/>
            <person name="Sun H."/>
            <person name="Tunlid A."/>
            <person name="Henrissat B."/>
            <person name="Grigoriev I.V."/>
            <person name="Hibbett D.S."/>
            <person name="Martin F."/>
            <person name="Nordberg H.P."/>
            <person name="Cantor M.N."/>
            <person name="Hua S.X."/>
        </authorList>
    </citation>
    <scope>NUCLEOTIDE SEQUENCE [LARGE SCALE GENOMIC DNA]</scope>
    <source>
        <strain evidence="2 3">MUT 4182</strain>
    </source>
</reference>
<accession>A0A0C3LRV8</accession>
<dbReference type="EMBL" id="KN823067">
    <property type="protein sequence ID" value="KIO24152.1"/>
    <property type="molecule type" value="Genomic_DNA"/>
</dbReference>
<evidence type="ECO:0000313" key="2">
    <source>
        <dbReference type="EMBL" id="KIO24152.1"/>
    </source>
</evidence>
<keyword evidence="3" id="KW-1185">Reference proteome</keyword>
<reference evidence="3" key="2">
    <citation type="submission" date="2015-01" db="EMBL/GenBank/DDBJ databases">
        <title>Evolutionary Origins and Diversification of the Mycorrhizal Mutualists.</title>
        <authorList>
            <consortium name="DOE Joint Genome Institute"/>
            <consortium name="Mycorrhizal Genomics Consortium"/>
            <person name="Kohler A."/>
            <person name="Kuo A."/>
            <person name="Nagy L.G."/>
            <person name="Floudas D."/>
            <person name="Copeland A."/>
            <person name="Barry K.W."/>
            <person name="Cichocki N."/>
            <person name="Veneault-Fourrey C."/>
            <person name="LaButti K."/>
            <person name="Lindquist E.A."/>
            <person name="Lipzen A."/>
            <person name="Lundell T."/>
            <person name="Morin E."/>
            <person name="Murat C."/>
            <person name="Riley R."/>
            <person name="Ohm R."/>
            <person name="Sun H."/>
            <person name="Tunlid A."/>
            <person name="Henrissat B."/>
            <person name="Grigoriev I.V."/>
            <person name="Hibbett D.S."/>
            <person name="Martin F."/>
        </authorList>
    </citation>
    <scope>NUCLEOTIDE SEQUENCE [LARGE SCALE GENOMIC DNA]</scope>
    <source>
        <strain evidence="3">MUT 4182</strain>
    </source>
</reference>
<dbReference type="AlphaFoldDB" id="A0A0C3LRV8"/>
<feature type="region of interest" description="Disordered" evidence="1">
    <location>
        <begin position="35"/>
        <end position="99"/>
    </location>
</feature>
<gene>
    <name evidence="2" type="ORF">M407DRAFT_103506</name>
</gene>
<feature type="compositionally biased region" description="Polar residues" evidence="1">
    <location>
        <begin position="148"/>
        <end position="175"/>
    </location>
</feature>
<evidence type="ECO:0000313" key="3">
    <source>
        <dbReference type="Proteomes" id="UP000054248"/>
    </source>
</evidence>
<name>A0A0C3LRV8_9AGAM</name>
<protein>
    <submittedName>
        <fullName evidence="2">Uncharacterized protein</fullName>
    </submittedName>
</protein>
<feature type="compositionally biased region" description="Polar residues" evidence="1">
    <location>
        <begin position="81"/>
        <end position="97"/>
    </location>
</feature>
<sequence>MNPGQQPPASSSYPYYAQMQSRPTGAIIAVDSRSQLTPSQAYGSPASALPQSALPMAHSQADGFLTNLHATGGHPAPHQPESYNPSSGASHMASQDNLGGFDLSGLHTISASQPPAMNEAPQYAGHSQAHQSQHYPMGPIMQATWTNVSAPQSHGASTHQSQSATAQGWTHSDPSGMQYMGPHHP</sequence>
<feature type="region of interest" description="Disordered" evidence="1">
    <location>
        <begin position="148"/>
        <end position="185"/>
    </location>
</feature>
<organism evidence="2 3">
    <name type="scientific">Tulasnella calospora MUT 4182</name>
    <dbReference type="NCBI Taxonomy" id="1051891"/>
    <lineage>
        <taxon>Eukaryota</taxon>
        <taxon>Fungi</taxon>
        <taxon>Dikarya</taxon>
        <taxon>Basidiomycota</taxon>
        <taxon>Agaricomycotina</taxon>
        <taxon>Agaricomycetes</taxon>
        <taxon>Cantharellales</taxon>
        <taxon>Tulasnellaceae</taxon>
        <taxon>Tulasnella</taxon>
    </lineage>
</organism>
<proteinExistence type="predicted"/>
<dbReference type="Proteomes" id="UP000054248">
    <property type="component" value="Unassembled WGS sequence"/>
</dbReference>
<evidence type="ECO:0000256" key="1">
    <source>
        <dbReference type="SAM" id="MobiDB-lite"/>
    </source>
</evidence>